<evidence type="ECO:0000256" key="1">
    <source>
        <dbReference type="ARBA" id="ARBA00022729"/>
    </source>
</evidence>
<keyword evidence="1" id="KW-0732">Signal</keyword>
<protein>
    <submittedName>
        <fullName evidence="4">Por secretion system C-terminal sorting domain-containing protein</fullName>
    </submittedName>
    <submittedName>
        <fullName evidence="3">Secreted protein (Por secretion system target)</fullName>
    </submittedName>
</protein>
<dbReference type="OrthoDB" id="9809780at2"/>
<dbReference type="Proteomes" id="UP000290037">
    <property type="component" value="Unassembled WGS sequence"/>
</dbReference>
<dbReference type="STRING" id="573501.SAMN04487999_2899"/>
<dbReference type="InterPro" id="IPR001769">
    <property type="entry name" value="Gingipain"/>
</dbReference>
<evidence type="ECO:0000313" key="3">
    <source>
        <dbReference type="EMBL" id="RXG28038.1"/>
    </source>
</evidence>
<dbReference type="Gene3D" id="3.40.50.1460">
    <property type="match status" value="1"/>
</dbReference>
<gene>
    <name evidence="3" type="ORF">DSM01_2545</name>
    <name evidence="4" type="ORF">SAMN04487999_2899</name>
</gene>
<evidence type="ECO:0000313" key="5">
    <source>
        <dbReference type="Proteomes" id="UP000184240"/>
    </source>
</evidence>
<dbReference type="NCBIfam" id="NF033707">
    <property type="entry name" value="T9SS_sortase"/>
    <property type="match status" value="1"/>
</dbReference>
<evidence type="ECO:0000259" key="2">
    <source>
        <dbReference type="Pfam" id="PF01364"/>
    </source>
</evidence>
<dbReference type="Pfam" id="PF01364">
    <property type="entry name" value="Peptidase_C25"/>
    <property type="match status" value="1"/>
</dbReference>
<sequence length="1299" mass="145547">MQNNYLKFFLFFVLLSVLNTEVFFGQEKTHEISWQDAVNVSFSAKPHQVPGFAPEHFVYAVRSGVRYADKWKTNETFDLKSVRLERVVYETLSPSALKQLRLEQVPESHNLQVEFSGARGTRYFEYSFAPIIQQNGVVKRVKRFTIAYDRIRSTISTQHKNPQRSNSILRSGTFYKFYVDTTGVFKLDYDFLQRLGFNPRTINPQTLKIYGDGGAMLPLKNEDNTVFDPQELAIKVVGGEDGSFDREDYILFYGEGTRQFNAESLTHVNAYDDRSYYFITADGTSGLRVQSLVEPTTTATRTITTFRDYQFYERDEYNLLNLGRRWFATRFDVENLQGFEFNFPNRVADAAVDLRVYTAAISESSTYFAVRVNNQPVASLNILPINESVLAREAFYDSYAYPAANPTVTTAGDNISVQLEYNNSGNPSSEGYLDFIGVGATRNLSGTGGQLKFNGIAPEVSNEIGRYQLQNASGFAEVWEITDQSTVRVVDNSEALATLTFQTYLNAAKKYVAIHPDDYFEPLIDPENTSVANQDLKGTIFQSSGSFEDVDYLIITNDLLRSQAERLANHNRLYRGLRVKVVALDEIYNEFSSGKQDIGAIRNLVRYVYANASSAENRLKYLCLFGDTSFDYKDRVDRNNNMVPTFNTYYSFSQSQSYMSDDYFGAMDATEGVIENNSPAGSGGSDRLDIAVGRILADTPMLAKTAVDKIISYDERASFGRWRNNFVLVSDDVDQPWEFEELESTIDALGDQIQQEKPFINVKKIHADSYQQQSSAGGDRYPEVNEAIIDALESGALVMTYLGHGGENTLASEFIFTRENAQNLANGERLPLIVTVTCEFTRFDNPNRVAAGEELFWNDQGGAVGLVATTREISVRLGVLFNEALASNLFSFGTNTIKSVAENLRETKNQINDDNRRVIFFIGDPAMKLAFAKPDIRLTAINDTPITQQVDTLKALSRMKMSGEVVDENGQLLTDYNGKLSATVYDKYINQQTLGNDGVTDANGNLLILDFKTLGAILYRGQASVNDGLFDFEFVVPRDAAIPLGNGRVNFYSVRDGVLEDQAGANEQILVGGLNENAAEDNEGPIINLYMNDENFVSGGITNTSPTLLVKVEDLSGINTAGGIGHDLIAILDGDEENPIILNDFYESDVDNFNIGQALRTLRDLEPGLHTVTVIAWDTYNNSSTADLQFVVAGDEELKLERVLNYPNPFVNYTEFWFNHNRPYEPLEVQVQIFTVSGKVVKTINQVVTTTGFLSREITWDGLDDFGQKIGKGVYVYKITVKSTLTNKKVEKFEKLVIL</sequence>
<keyword evidence="6" id="KW-1185">Reference proteome</keyword>
<dbReference type="GO" id="GO:0006508">
    <property type="term" value="P:proteolysis"/>
    <property type="evidence" value="ECO:0007669"/>
    <property type="project" value="InterPro"/>
</dbReference>
<dbReference type="CDD" id="cd02258">
    <property type="entry name" value="Peptidase_C25_N"/>
    <property type="match status" value="1"/>
</dbReference>
<dbReference type="NCBIfam" id="TIGR04183">
    <property type="entry name" value="Por_Secre_tail"/>
    <property type="match status" value="1"/>
</dbReference>
<reference evidence="3 6" key="3">
    <citation type="submission" date="2018-07" db="EMBL/GenBank/DDBJ databases">
        <title>Leeuwenhoekiella genomics.</title>
        <authorList>
            <person name="Tahon G."/>
            <person name="Willems A."/>
        </authorList>
    </citation>
    <scope>NUCLEOTIDE SEQUENCE [LARGE SCALE GENOMIC DNA]</scope>
    <source>
        <strain evidence="3 6">LMG 24856</strain>
    </source>
</reference>
<evidence type="ECO:0000313" key="6">
    <source>
        <dbReference type="Proteomes" id="UP000290037"/>
    </source>
</evidence>
<feature type="domain" description="Gingipain" evidence="2">
    <location>
        <begin position="552"/>
        <end position="929"/>
    </location>
</feature>
<name>A0A1M5ZCK9_9FLAO</name>
<reference evidence="4" key="1">
    <citation type="submission" date="2016-11" db="EMBL/GenBank/DDBJ databases">
        <authorList>
            <person name="Jaros S."/>
            <person name="Januszkiewicz K."/>
            <person name="Wedrychowicz H."/>
        </authorList>
    </citation>
    <scope>NUCLEOTIDE SEQUENCE [LARGE SCALE GENOMIC DNA]</scope>
    <source>
        <strain evidence="4">DSM 19859</strain>
    </source>
</reference>
<dbReference type="Proteomes" id="UP000184240">
    <property type="component" value="Unassembled WGS sequence"/>
</dbReference>
<dbReference type="EMBL" id="QOVN01000005">
    <property type="protein sequence ID" value="RXG28038.1"/>
    <property type="molecule type" value="Genomic_DNA"/>
</dbReference>
<dbReference type="EMBL" id="FQXT01000005">
    <property type="protein sequence ID" value="SHI21693.1"/>
    <property type="molecule type" value="Genomic_DNA"/>
</dbReference>
<dbReference type="InterPro" id="IPR029031">
    <property type="entry name" value="Gingipain_N_sf"/>
</dbReference>
<dbReference type="RefSeq" id="WP_072984194.1">
    <property type="nucleotide sequence ID" value="NZ_FQXT01000005.1"/>
</dbReference>
<dbReference type="GO" id="GO:0008234">
    <property type="term" value="F:cysteine-type peptidase activity"/>
    <property type="evidence" value="ECO:0007669"/>
    <property type="project" value="InterPro"/>
</dbReference>
<reference evidence="5" key="2">
    <citation type="submission" date="2016-11" db="EMBL/GenBank/DDBJ databases">
        <authorList>
            <person name="Varghese N."/>
            <person name="Submissions S."/>
        </authorList>
    </citation>
    <scope>NUCLEOTIDE SEQUENCE [LARGE SCALE GENOMIC DNA]</scope>
    <source>
        <strain evidence="5">DSM 19859</strain>
    </source>
</reference>
<dbReference type="SUPFAM" id="SSF52129">
    <property type="entry name" value="Caspase-like"/>
    <property type="match status" value="1"/>
</dbReference>
<dbReference type="InterPro" id="IPR026444">
    <property type="entry name" value="Secre_tail"/>
</dbReference>
<proteinExistence type="predicted"/>
<evidence type="ECO:0000313" key="4">
    <source>
        <dbReference type="EMBL" id="SHI21693.1"/>
    </source>
</evidence>
<dbReference type="InterPro" id="IPR029030">
    <property type="entry name" value="Caspase-like_dom_sf"/>
</dbReference>
<organism evidence="4 5">
    <name type="scientific">Leeuwenhoekiella palythoae</name>
    <dbReference type="NCBI Taxonomy" id="573501"/>
    <lineage>
        <taxon>Bacteria</taxon>
        <taxon>Pseudomonadati</taxon>
        <taxon>Bacteroidota</taxon>
        <taxon>Flavobacteriia</taxon>
        <taxon>Flavobacteriales</taxon>
        <taxon>Flavobacteriaceae</taxon>
        <taxon>Leeuwenhoekiella</taxon>
    </lineage>
</organism>
<accession>A0A1M5ZCK9</accession>
<dbReference type="Gene3D" id="3.40.50.10390">
    <property type="entry name" value="Gingipain r, domain 1"/>
    <property type="match status" value="1"/>
</dbReference>
<dbReference type="Gene3D" id="2.60.40.4070">
    <property type="match status" value="1"/>
</dbReference>